<accession>A0AAW1N261</accession>
<dbReference type="Gene3D" id="2.60.200.10">
    <property type="match status" value="2"/>
</dbReference>
<dbReference type="GO" id="GO:0006355">
    <property type="term" value="P:regulation of DNA-templated transcription"/>
    <property type="evidence" value="ECO:0007669"/>
    <property type="project" value="InterPro"/>
</dbReference>
<dbReference type="PANTHER" id="PTHR22742:SF2">
    <property type="entry name" value="EXPANSION, ISOFORM A-RELATED"/>
    <property type="match status" value="1"/>
</dbReference>
<gene>
    <name evidence="3" type="ORF">QE152_g1591</name>
</gene>
<evidence type="ECO:0000259" key="2">
    <source>
        <dbReference type="PROSITE" id="PS51076"/>
    </source>
</evidence>
<feature type="compositionally biased region" description="Basic and acidic residues" evidence="1">
    <location>
        <begin position="326"/>
        <end position="359"/>
    </location>
</feature>
<dbReference type="InterPro" id="IPR008984">
    <property type="entry name" value="SMAD_FHA_dom_sf"/>
</dbReference>
<evidence type="ECO:0000256" key="1">
    <source>
        <dbReference type="SAM" id="MobiDB-lite"/>
    </source>
</evidence>
<proteinExistence type="predicted"/>
<evidence type="ECO:0000313" key="4">
    <source>
        <dbReference type="Proteomes" id="UP001458880"/>
    </source>
</evidence>
<dbReference type="GO" id="GO:0009791">
    <property type="term" value="P:post-embryonic development"/>
    <property type="evidence" value="ECO:0007669"/>
    <property type="project" value="UniProtKB-ARBA"/>
</dbReference>
<evidence type="ECO:0000313" key="3">
    <source>
        <dbReference type="EMBL" id="KAK9754096.1"/>
    </source>
</evidence>
<feature type="region of interest" description="Disordered" evidence="1">
    <location>
        <begin position="372"/>
        <end position="410"/>
    </location>
</feature>
<reference evidence="3 4" key="1">
    <citation type="journal article" date="2024" name="BMC Genomics">
        <title>De novo assembly and annotation of Popillia japonica's genome with initial clues to its potential as an invasive pest.</title>
        <authorList>
            <person name="Cucini C."/>
            <person name="Boschi S."/>
            <person name="Funari R."/>
            <person name="Cardaioli E."/>
            <person name="Iannotti N."/>
            <person name="Marturano G."/>
            <person name="Paoli F."/>
            <person name="Bruttini M."/>
            <person name="Carapelli A."/>
            <person name="Frati F."/>
            <person name="Nardi F."/>
        </authorList>
    </citation>
    <scope>NUCLEOTIDE SEQUENCE [LARGE SCALE GENOMIC DNA]</scope>
    <source>
        <strain evidence="3">DMR45628</strain>
    </source>
</reference>
<feature type="region of interest" description="Disordered" evidence="1">
    <location>
        <begin position="299"/>
        <end position="318"/>
    </location>
</feature>
<dbReference type="Proteomes" id="UP001458880">
    <property type="component" value="Unassembled WGS sequence"/>
</dbReference>
<sequence>MHPDFKILTQDMASRPKPQLIPRRYSNAPHQTLEDEDDIWYHKEKLCKEHIQEVLAKWKQIDDEIWAKVVVFEKNRRVAKAYARAPVLTVNGSDEDFDGFRIGLNGFDSPMKDRRTEEFKRHVGHGIKIKNGFDSPMKDRRTEEFKRHVGHGIKIKMDEAGNILLKRVSKCNIYVKNLSLDENAIGNEILKLPHSKNLSLDENAIGNEILKLPHSALPSEKPLKLFDMVKFQNNLKRELRRAYPDRKRLENQCLSAVAFVKNEEELLDCPIWILIINVVAIEMLKAKLPPTERIDIKDRPRIPIPEEDPYSLPGRSNNTLSAKLQYRGEKPPRLPPREIINKSNKEKEKEKEKKQYEDPYYHGLRARVSSFVSKTKSKLKKPPPALNYPSQPPQYEAPTPQGPQRSNGGRNTFAIHQHPMWYTRSVESGIDTDFTESPYNKIYGKLPVPRGYIPQHRIVHIGDWD</sequence>
<dbReference type="GO" id="GO:0050793">
    <property type="term" value="P:regulation of developmental process"/>
    <property type="evidence" value="ECO:0007669"/>
    <property type="project" value="UniProtKB-ARBA"/>
</dbReference>
<comment type="caution">
    <text evidence="3">The sequence shown here is derived from an EMBL/GenBank/DDBJ whole genome shotgun (WGS) entry which is preliminary data.</text>
</comment>
<dbReference type="AlphaFoldDB" id="A0AAW1N261"/>
<dbReference type="EMBL" id="JASPKY010000009">
    <property type="protein sequence ID" value="KAK9754096.1"/>
    <property type="molecule type" value="Genomic_DNA"/>
</dbReference>
<feature type="region of interest" description="Disordered" evidence="1">
    <location>
        <begin position="325"/>
        <end position="359"/>
    </location>
</feature>
<keyword evidence="4" id="KW-1185">Reference proteome</keyword>
<organism evidence="3 4">
    <name type="scientific">Popillia japonica</name>
    <name type="common">Japanese beetle</name>
    <dbReference type="NCBI Taxonomy" id="7064"/>
    <lineage>
        <taxon>Eukaryota</taxon>
        <taxon>Metazoa</taxon>
        <taxon>Ecdysozoa</taxon>
        <taxon>Arthropoda</taxon>
        <taxon>Hexapoda</taxon>
        <taxon>Insecta</taxon>
        <taxon>Pterygota</taxon>
        <taxon>Neoptera</taxon>
        <taxon>Endopterygota</taxon>
        <taxon>Coleoptera</taxon>
        <taxon>Polyphaga</taxon>
        <taxon>Scarabaeiformia</taxon>
        <taxon>Scarabaeidae</taxon>
        <taxon>Rutelinae</taxon>
        <taxon>Popillia</taxon>
    </lineage>
</organism>
<name>A0AAW1N261_POPJA</name>
<dbReference type="PROSITE" id="PS51076">
    <property type="entry name" value="MH2"/>
    <property type="match status" value="1"/>
</dbReference>
<feature type="domain" description="MH2" evidence="2">
    <location>
        <begin position="66"/>
        <end position="305"/>
    </location>
</feature>
<dbReference type="GO" id="GO:0051239">
    <property type="term" value="P:regulation of multicellular organismal process"/>
    <property type="evidence" value="ECO:0007669"/>
    <property type="project" value="UniProtKB-ARBA"/>
</dbReference>
<feature type="compositionally biased region" description="Pro residues" evidence="1">
    <location>
        <begin position="382"/>
        <end position="392"/>
    </location>
</feature>
<dbReference type="InterPro" id="IPR001132">
    <property type="entry name" value="SMAD_dom_Dwarfin-type"/>
</dbReference>
<dbReference type="PANTHER" id="PTHR22742">
    <property type="entry name" value="EXPANSION, ISOFORM A-RELATED"/>
    <property type="match status" value="1"/>
</dbReference>
<dbReference type="Pfam" id="PF03166">
    <property type="entry name" value="MH2"/>
    <property type="match status" value="2"/>
</dbReference>
<dbReference type="InterPro" id="IPR017855">
    <property type="entry name" value="SMAD-like_dom_sf"/>
</dbReference>
<dbReference type="SUPFAM" id="SSF49879">
    <property type="entry name" value="SMAD/FHA domain"/>
    <property type="match status" value="2"/>
</dbReference>
<dbReference type="SMART" id="SM00524">
    <property type="entry name" value="DWB"/>
    <property type="match status" value="1"/>
</dbReference>
<protein>
    <submittedName>
        <fullName evidence="3">MH2 domain</fullName>
    </submittedName>
</protein>